<dbReference type="eggNOG" id="ENOG5030H61">
    <property type="taxonomic scope" value="Bacteria"/>
</dbReference>
<dbReference type="Proteomes" id="UP000003081">
    <property type="component" value="Unassembled WGS sequence"/>
</dbReference>
<accession>C4II64</accession>
<dbReference type="RefSeq" id="WP_003415188.1">
    <property type="nucleotide sequence ID" value="NZ_ACOM01000005.1"/>
</dbReference>
<dbReference type="AlphaFoldDB" id="C4II64"/>
<name>C4II64_CLOBU</name>
<evidence type="ECO:0000313" key="1">
    <source>
        <dbReference type="EMBL" id="EEP54268.1"/>
    </source>
</evidence>
<keyword evidence="2" id="KW-1185">Reference proteome</keyword>
<protein>
    <submittedName>
        <fullName evidence="1">Uncharacterized protein</fullName>
    </submittedName>
</protein>
<reference evidence="1 2" key="1">
    <citation type="submission" date="2009-08" db="EMBL/GenBank/DDBJ databases">
        <authorList>
            <person name="Shrivastava S."/>
            <person name="Brinkac L.B."/>
            <person name="Brown J.L."/>
            <person name="Bruce D.B."/>
            <person name="Detter C."/>
            <person name="Green L.D."/>
            <person name="Munk C.A."/>
            <person name="Rogers Y.C."/>
            <person name="Tapia R."/>
            <person name="Sims D.R."/>
            <person name="Smith L.A."/>
            <person name="Smith T.J."/>
            <person name="Sutton G."/>
            <person name="Brettin T."/>
        </authorList>
    </citation>
    <scope>NUCLEOTIDE SEQUENCE [LARGE SCALE GENOMIC DNA]</scope>
    <source>
        <strain evidence="2">E4 str. BoNT E BL5262</strain>
    </source>
</reference>
<evidence type="ECO:0000313" key="2">
    <source>
        <dbReference type="Proteomes" id="UP000003081"/>
    </source>
</evidence>
<sequence length="59" mass="6781">MKYDEIKVNILDLEDEKGFKELLAEMQVEAVMRLCPEELRMQVLDNALAVLKGEKAVTE</sequence>
<gene>
    <name evidence="1" type="ORF">CLP_2948</name>
</gene>
<dbReference type="HOGENOM" id="CLU_2877751_0_0_9"/>
<organism evidence="1 2">
    <name type="scientific">Clostridium butyricum E4 str. BoNT E BL5262</name>
    <dbReference type="NCBI Taxonomy" id="632245"/>
    <lineage>
        <taxon>Bacteria</taxon>
        <taxon>Bacillati</taxon>
        <taxon>Bacillota</taxon>
        <taxon>Clostridia</taxon>
        <taxon>Eubacteriales</taxon>
        <taxon>Clostridiaceae</taxon>
        <taxon>Clostridium</taxon>
    </lineage>
</organism>
<comment type="caution">
    <text evidence="1">The sequence shown here is derived from an EMBL/GenBank/DDBJ whole genome shotgun (WGS) entry which is preliminary data.</text>
</comment>
<proteinExistence type="predicted"/>
<dbReference type="EMBL" id="ACOM01000005">
    <property type="protein sequence ID" value="EEP54268.1"/>
    <property type="molecule type" value="Genomic_DNA"/>
</dbReference>